<dbReference type="InterPro" id="IPR021133">
    <property type="entry name" value="HEAT_type_2"/>
</dbReference>
<dbReference type="PANTHER" id="PTHR10648:SF1">
    <property type="entry name" value="SERINE_THREONINE-PROTEIN PHOSPHATASE 4 REGULATORY SUBUNIT 1"/>
    <property type="match status" value="1"/>
</dbReference>
<dbReference type="SUPFAM" id="SSF48371">
    <property type="entry name" value="ARM repeat"/>
    <property type="match status" value="1"/>
</dbReference>
<evidence type="ECO:0000256" key="3">
    <source>
        <dbReference type="SAM" id="MobiDB-lite"/>
    </source>
</evidence>
<evidence type="ECO:0000313" key="5">
    <source>
        <dbReference type="Proteomes" id="UP000789508"/>
    </source>
</evidence>
<dbReference type="InterPro" id="IPR051023">
    <property type="entry name" value="PP2A_Regulatory_Subunit_A"/>
</dbReference>
<feature type="compositionally biased region" description="Acidic residues" evidence="3">
    <location>
        <begin position="10"/>
        <end position="22"/>
    </location>
</feature>
<dbReference type="PROSITE" id="PS50077">
    <property type="entry name" value="HEAT_REPEAT"/>
    <property type="match status" value="1"/>
</dbReference>
<sequence>QNLQEREREDELDDNNEPDNDDLSAALAENASEVPNDDMEDDDLLLDDSYSPLEKIFVFAKSELVFHRVYIAKELSMLIKDVEISDAVEFLLPLMNSLGTDPDDAVREAFAPELDKIIWFFYSHCPIREPTPETTTTNDIKDSIPPRPLTPQRPPTPRERPQTPQRPQTPKPESSALPSRSQTPTATAVAATPSLPYLSPQSFTPLLHALLLDQNTGIATAAQNVVLSLVGKILEDTEVNAKDKEYLEKETLEGVVLGIGRLDQERAKREETGEWDHDDDQSIGGVAGSEEEAELGRMTMMSLISALASIVGPERSTRLFIPELDKLAEEPVFYVRKEAAMAVGGLVNVVPLDVITTKLLPIYDHFSTDPIWHVRRSCCLVLPTICSRLPPEMKSDRAIKGIDLFAGDVSRSVRSAAGEIIGELIATFQPGGEVPEKLVQHFLSLGPGRDTSLGGTNINSSLTSYGLNQRDPERPRWDDLKETYASLTRDMQIKVRRSLACSLHEIAKVIGPDKTERDLLSVFAYYLADIDDVKAGLLEHLAAFIECLPEKTRNEYLPSLNEVWEGVKNHWRLRDVIAKQLPDLCRLFDSKSVMDHILPLTIRAVKDVIASVRETAVSCFPTLFDVVRHDTAPYNELINQVKQFSTDAGFRGRVVYIQMVNALISKNTISKTEFETHFLPALVSLASDRVSNVRIALARLVGEICRLEQGYVNPSTRPIEVNELIKLLARDSDVDVRAFVYSLLPPEEQSSLLLSSSTAASSSKNSTEKTENGLLSYNIKEKGDTSITSNINLMSDDMAIDEPNDRENGLGDDDDSSNVMMGDIPIGFAGIADDSMEIDDDEAEDKMTMDESPMPSSPLSSSSNPPSKTNDSSGVVDMIPIYLHKQSYDVDSIPIMISDSLKAMQDKQETQEQEAINEPNVGMLQEAKNIPLKDDDDGGGEQNSMKFDTENINHGQLSSDVVSTNTSSPSKIEINSDLMATTTTSTTSLRSDSFLANTSLREEESTVKKTEVDPALSTSAEKIVNGEFTSLNNKEDDNHKSDDKNGDNKNDDETNNVGNVNDNSNINEESKVAHEEKTLTRIAPVVTSSPSNHVGVVIVSETENT</sequence>
<dbReference type="Gene3D" id="1.25.10.10">
    <property type="entry name" value="Leucine-rich Repeat Variant"/>
    <property type="match status" value="1"/>
</dbReference>
<gene>
    <name evidence="4" type="ORF">ALEPTO_LOCUS5985</name>
</gene>
<keyword evidence="1" id="KW-0677">Repeat</keyword>
<evidence type="ECO:0000313" key="4">
    <source>
        <dbReference type="EMBL" id="CAG8553307.1"/>
    </source>
</evidence>
<dbReference type="InterPro" id="IPR011989">
    <property type="entry name" value="ARM-like"/>
</dbReference>
<protein>
    <submittedName>
        <fullName evidence="4">13790_t:CDS:1</fullName>
    </submittedName>
</protein>
<organism evidence="4 5">
    <name type="scientific">Ambispora leptoticha</name>
    <dbReference type="NCBI Taxonomy" id="144679"/>
    <lineage>
        <taxon>Eukaryota</taxon>
        <taxon>Fungi</taxon>
        <taxon>Fungi incertae sedis</taxon>
        <taxon>Mucoromycota</taxon>
        <taxon>Glomeromycotina</taxon>
        <taxon>Glomeromycetes</taxon>
        <taxon>Archaeosporales</taxon>
        <taxon>Ambisporaceae</taxon>
        <taxon>Ambispora</taxon>
    </lineage>
</organism>
<dbReference type="Proteomes" id="UP000789508">
    <property type="component" value="Unassembled WGS sequence"/>
</dbReference>
<reference evidence="4" key="1">
    <citation type="submission" date="2021-06" db="EMBL/GenBank/DDBJ databases">
        <authorList>
            <person name="Kallberg Y."/>
            <person name="Tangrot J."/>
            <person name="Rosling A."/>
        </authorList>
    </citation>
    <scope>NUCLEOTIDE SEQUENCE</scope>
    <source>
        <strain evidence="4">FL130A</strain>
    </source>
</reference>
<feature type="region of interest" description="Disordered" evidence="3">
    <location>
        <begin position="130"/>
        <end position="188"/>
    </location>
</feature>
<feature type="compositionally biased region" description="Pro residues" evidence="3">
    <location>
        <begin position="145"/>
        <end position="155"/>
    </location>
</feature>
<feature type="region of interest" description="Disordered" evidence="3">
    <location>
        <begin position="1"/>
        <end position="43"/>
    </location>
</feature>
<feature type="compositionally biased region" description="Low complexity" evidence="3">
    <location>
        <begin position="162"/>
        <end position="172"/>
    </location>
</feature>
<keyword evidence="5" id="KW-1185">Reference proteome</keyword>
<dbReference type="OrthoDB" id="340346at2759"/>
<feature type="compositionally biased region" description="Low complexity" evidence="3">
    <location>
        <begin position="852"/>
        <end position="873"/>
    </location>
</feature>
<feature type="compositionally biased region" description="Basic and acidic residues" evidence="3">
    <location>
        <begin position="1033"/>
        <end position="1052"/>
    </location>
</feature>
<comment type="caution">
    <text evidence="4">The sequence shown here is derived from an EMBL/GenBank/DDBJ whole genome shotgun (WGS) entry which is preliminary data.</text>
</comment>
<dbReference type="PANTHER" id="PTHR10648">
    <property type="entry name" value="SERINE/THREONINE-PROTEIN PHOSPHATASE PP2A 65 KDA REGULATORY SUBUNIT"/>
    <property type="match status" value="1"/>
</dbReference>
<dbReference type="GO" id="GO:0005737">
    <property type="term" value="C:cytoplasm"/>
    <property type="evidence" value="ECO:0007669"/>
    <property type="project" value="TreeGrafter"/>
</dbReference>
<feature type="region of interest" description="Disordered" evidence="3">
    <location>
        <begin position="995"/>
        <end position="1067"/>
    </location>
</feature>
<dbReference type="GO" id="GO:0019888">
    <property type="term" value="F:protein phosphatase regulator activity"/>
    <property type="evidence" value="ECO:0007669"/>
    <property type="project" value="TreeGrafter"/>
</dbReference>
<feature type="region of interest" description="Disordered" evidence="3">
    <location>
        <begin position="842"/>
        <end position="873"/>
    </location>
</feature>
<feature type="compositionally biased region" description="Low complexity" evidence="3">
    <location>
        <begin position="1055"/>
        <end position="1067"/>
    </location>
</feature>
<feature type="region of interest" description="Disordered" evidence="3">
    <location>
        <begin position="799"/>
        <end position="818"/>
    </location>
</feature>
<evidence type="ECO:0000256" key="2">
    <source>
        <dbReference type="PROSITE-ProRule" id="PRU00103"/>
    </source>
</evidence>
<evidence type="ECO:0000256" key="1">
    <source>
        <dbReference type="ARBA" id="ARBA00022737"/>
    </source>
</evidence>
<feature type="non-terminal residue" evidence="4">
    <location>
        <position position="1105"/>
    </location>
</feature>
<feature type="repeat" description="HEAT" evidence="2">
    <location>
        <begin position="480"/>
        <end position="518"/>
    </location>
</feature>
<feature type="compositionally biased region" description="Basic and acidic residues" evidence="3">
    <location>
        <begin position="1000"/>
        <end position="1012"/>
    </location>
</feature>
<proteinExistence type="predicted"/>
<dbReference type="AlphaFoldDB" id="A0A9N9FSJ2"/>
<name>A0A9N9FSJ2_9GLOM</name>
<dbReference type="EMBL" id="CAJVPS010001883">
    <property type="protein sequence ID" value="CAG8553307.1"/>
    <property type="molecule type" value="Genomic_DNA"/>
</dbReference>
<accession>A0A9N9FSJ2</accession>
<dbReference type="InterPro" id="IPR016024">
    <property type="entry name" value="ARM-type_fold"/>
</dbReference>